<evidence type="ECO:0000313" key="2">
    <source>
        <dbReference type="Proteomes" id="UP000554144"/>
    </source>
</evidence>
<proteinExistence type="predicted"/>
<dbReference type="RefSeq" id="WP_130040141.1">
    <property type="nucleotide sequence ID" value="NZ_JACCEV010000003.1"/>
</dbReference>
<comment type="caution">
    <text evidence="1">The sequence shown here is derived from an EMBL/GenBank/DDBJ whole genome shotgun (WGS) entry which is preliminary data.</text>
</comment>
<reference evidence="1 2" key="1">
    <citation type="submission" date="2020-07" db="EMBL/GenBank/DDBJ databases">
        <title>Taxonomic revisions and descriptions of new bacterial species based on genomic comparisons in the high-G+C-content subgroup of the family Alcaligenaceae.</title>
        <authorList>
            <person name="Szabo A."/>
            <person name="Felfoldi T."/>
        </authorList>
    </citation>
    <scope>NUCLEOTIDE SEQUENCE [LARGE SCALE GENOMIC DNA]</scope>
    <source>
        <strain evidence="1 2">DSM 25667</strain>
    </source>
</reference>
<name>A0A853H3T9_9BURK</name>
<dbReference type="OrthoDB" id="8686123at2"/>
<accession>A0A853H3T9</accession>
<organism evidence="1 2">
    <name type="scientific">Pollutimonas harenae</name>
    <dbReference type="NCBI Taxonomy" id="657015"/>
    <lineage>
        <taxon>Bacteria</taxon>
        <taxon>Pseudomonadati</taxon>
        <taxon>Pseudomonadota</taxon>
        <taxon>Betaproteobacteria</taxon>
        <taxon>Burkholderiales</taxon>
        <taxon>Alcaligenaceae</taxon>
        <taxon>Pollutimonas</taxon>
    </lineage>
</organism>
<sequence>MNTENTPTQEQLVQLIRLLSCNDLDEHESSRIVGVCLQSLTEPEKTLRTHYGADAAKVAQYDPQGVIAFILFIELEDYFAVADTVDELYEQIVDAFEQPALPEYPYDNNSFQTVSDFYQWVDSQLLAHHDKYRLVSFGESYTNDFQLILVYREQAEELLSLCQTLGLQAELCE</sequence>
<protein>
    <submittedName>
        <fullName evidence="1">Uncharacterized protein</fullName>
    </submittedName>
</protein>
<evidence type="ECO:0000313" key="1">
    <source>
        <dbReference type="EMBL" id="NYT86559.1"/>
    </source>
</evidence>
<dbReference type="AlphaFoldDB" id="A0A853H3T9"/>
<dbReference type="EMBL" id="JACCEV010000003">
    <property type="protein sequence ID" value="NYT86559.1"/>
    <property type="molecule type" value="Genomic_DNA"/>
</dbReference>
<keyword evidence="2" id="KW-1185">Reference proteome</keyword>
<gene>
    <name evidence="1" type="ORF">H0A62_13180</name>
</gene>
<dbReference type="Proteomes" id="UP000554144">
    <property type="component" value="Unassembled WGS sequence"/>
</dbReference>